<reference evidence="2" key="1">
    <citation type="journal article" date="2020" name="Fungal Divers.">
        <title>Resolving the Mortierellaceae phylogeny through synthesis of multi-gene phylogenetics and phylogenomics.</title>
        <authorList>
            <person name="Vandepol N."/>
            <person name="Liber J."/>
            <person name="Desiro A."/>
            <person name="Na H."/>
            <person name="Kennedy M."/>
            <person name="Barry K."/>
            <person name="Grigoriev I.V."/>
            <person name="Miller A.N."/>
            <person name="O'Donnell K."/>
            <person name="Stajich J.E."/>
            <person name="Bonito G."/>
        </authorList>
    </citation>
    <scope>NUCLEOTIDE SEQUENCE</scope>
    <source>
        <strain evidence="2">NVP1</strain>
    </source>
</reference>
<protein>
    <submittedName>
        <fullName evidence="2">Uncharacterized protein</fullName>
    </submittedName>
</protein>
<feature type="compositionally biased region" description="Low complexity" evidence="1">
    <location>
        <begin position="2143"/>
        <end position="2165"/>
    </location>
</feature>
<feature type="compositionally biased region" description="Acidic residues" evidence="1">
    <location>
        <begin position="2085"/>
        <end position="2094"/>
    </location>
</feature>
<dbReference type="EMBL" id="JAAAUY010000120">
    <property type="protein sequence ID" value="KAF9335010.1"/>
    <property type="molecule type" value="Genomic_DNA"/>
</dbReference>
<feature type="region of interest" description="Disordered" evidence="1">
    <location>
        <begin position="1224"/>
        <end position="1255"/>
    </location>
</feature>
<feature type="compositionally biased region" description="Polar residues" evidence="1">
    <location>
        <begin position="1225"/>
        <end position="1249"/>
    </location>
</feature>
<gene>
    <name evidence="2" type="ORF">BG006_001097</name>
</gene>
<accession>A0A9P5SQ65</accession>
<comment type="caution">
    <text evidence="2">The sequence shown here is derived from an EMBL/GenBank/DDBJ whole genome shotgun (WGS) entry which is preliminary data.</text>
</comment>
<feature type="region of interest" description="Disordered" evidence="1">
    <location>
        <begin position="2055"/>
        <end position="2094"/>
    </location>
</feature>
<feature type="region of interest" description="Disordered" evidence="1">
    <location>
        <begin position="2141"/>
        <end position="2167"/>
    </location>
</feature>
<proteinExistence type="predicted"/>
<evidence type="ECO:0000256" key="1">
    <source>
        <dbReference type="SAM" id="MobiDB-lite"/>
    </source>
</evidence>
<organism evidence="2 3">
    <name type="scientific">Podila minutissima</name>
    <dbReference type="NCBI Taxonomy" id="64525"/>
    <lineage>
        <taxon>Eukaryota</taxon>
        <taxon>Fungi</taxon>
        <taxon>Fungi incertae sedis</taxon>
        <taxon>Mucoromycota</taxon>
        <taxon>Mortierellomycotina</taxon>
        <taxon>Mortierellomycetes</taxon>
        <taxon>Mortierellales</taxon>
        <taxon>Mortierellaceae</taxon>
        <taxon>Podila</taxon>
    </lineage>
</organism>
<keyword evidence="3" id="KW-1185">Reference proteome</keyword>
<feature type="compositionally biased region" description="Low complexity" evidence="1">
    <location>
        <begin position="2055"/>
        <end position="2084"/>
    </location>
</feature>
<evidence type="ECO:0000313" key="2">
    <source>
        <dbReference type="EMBL" id="KAF9335010.1"/>
    </source>
</evidence>
<dbReference type="Proteomes" id="UP000696485">
    <property type="component" value="Unassembled WGS sequence"/>
</dbReference>
<sequence>MTYAQLQEEYALNPAARPEFLKNLTPGTEEHYLFHLLYKLQKMQDPNTPVTTKAIDEACTLLKAAQGSGVVYNYSVLDQISVQLAILSFGVKSEILLKELNFDQETLANASATAPTSVEDDFEDLGLTDASEALPSGLDQALIKTEVLTQKLIDALKDSSYASVPSQIWPHLLAQPAMEKILLEKWPPSELNNMFRSLSTAISAQSLEILGKADSTRVDQLIVKMIVRLHAANLFKFGEYTQHLKNLTVDQLQLIEKLAPAAANDEGFVGLLEKRIVPEPFAVSEDAAHQAWLHRMVQFVDGLSPKFNLQKLSVYLMSLELDLSKGVWDKKKFLSSKALSKFELNVVVNLNNSSNLRNWSTRVTPADSTRDNEIVEEYLTHFMRESKSYAEYESYFDVKDFLAPLLARTMLTAGDKDVEKWSRLLASHENLAALSKKTIIRFAPDNQSKFLPSDSVVFNLRAKNAKRILVRVFEIKTFEYLQQHGQNNDVEGLGMNLNLDGLTPNWEHHLTLDKPSIEMHDVTIELTELANRRGAFVMDVISNGENSSAYFTKGCLDFVERQSVAGHILTVVDEQQRKLEDKTSVWLNGYYYKPNGDGDIIIPYRKESTSASDKIYLIHDGFATRRSFTHRVECYGMKMSCHIDNEAMVSGCTAKAILRPIVQIQGTTSIVPVSLLEQVVLNIESVDTNDITATSTVPDFKVHDVDWSEYNFQVPENLSSITFTLTAKIKVISTGELQDLTVSKKFEFGSPVTDGSTSFEVNGQWHSVKCQGEVMALLQKGSDGYKLLVVGKNGEKRAHATLHILLDHPCSPTQINAYLRSDSAGYIYLGPLKDVTFVACSSTRQSWELIGRNKAQYPSVIHGIAGDNIALPFYHHEIEYIRGLSLYSMSLDPQLKYSDTCAIKDYTNHASLRDGVLTISKLDPGYYTLQLDGHTKIDLSIANTRATRSTIPGLEDYLIQSNPMMELVESTRRPLYMSSPKISNESRSLEVQLYNWSTETRLCVIASKFTPARTAFPNLAVLEAEEPWQMKKTDLTSTSFKAGRVLGDEYQYVLNRKAQSAHWAGNLLTKPSVLLTPWAVSNSTTVTKPVMAEENLTELLTKSTARMSTGSDALRSRRFMAHAQGVNASNDKIPLLTFLVNPSVILANLTPDQQTGLVEIPISALKESTYLEIFAVDGSQSVQQTISIAGGGLVEFQKRDLRFKTQIDPRKHYIAEKTGIKLDPTVSSHGASSTSHDAPSTEPATITLNSSGSSSSSVRVISSVSQIYDLMLTLLASETHKQDLRKFGFIVDWSRLSPEAKKDKYSKWNCHELNLFLYKKDKEFFDAVVAPFLKNKLIKSFMDEYLIESPLNHYMALKEFSQLSCMEKCLLAQRVPSLRPAVIQWVQDRVPDVRSGTNAKLFSTVMNSGALKEVDEDANMYSPASPAYSPSSTDFGDMKKKKKKGKKYGMLMAAKCDDFEESEDDMGSGAFGDTVLCSDDVFEYSASPPAPIAAMAPMSMMKRRAPVAAGAVAGGLRMEAERAVKRQFKPLDLTKEMGETYYYNRRDIAPSDKKEANLFWLDFIQWVQSQSGSFLSQNFVVNTGSFTDAMATLALVDVTFKPKDTSLSRSADQNLVITSHSPSIVFHSSTKELSEVPVTGTVLVTQQYYAQDEKTMYDEKLKAEVRRYIQPTAEFRPLESYGAHVVLMNASSNPLKVHLELQIPHGSISIYGSFDASQDIHLPPHGSFQYEYGFYFPEQGDFPHYPPHVSSYEDIIAFAPPAALRVRDPEPNRRETDTTSWTYVLKSGTKEDILHKLATGSLTSSFPETLLMPRLNKDARFLQQVTSTLRARQEYRDGIWRQSLVIAQSDVSLVREYLEHQAHLVNRLPDWFTSKYIVRRPHSRLTDAYDSSIQYLEYFPLVNSRAHKANREATISNDQFKKQYIRFLDLLSRKSRHEVDDLLVLIVYLLAQDRIQEAKTRFSELSTLMNSSGLATANKSQQLQYDYLRAYLSLCVEVHGKVGASTIGGSLSLDLDGVLQILAKYTNYPVERWNRLFKDMQTYVDEIIHINDAEATTATSTPAEPSSTATAADSATTSSDSTSMDVDEDEDESSGLDVPVVVDFKIGGDSVVAVRHRGVREVIVEYYSIEAETMFSSAPLTFSDQGESEQSNSGSSSSSDASTNSYRLVKPNGVDTHVVKRAVANDGILMIPILPQYLNTNVMVSVSTSPPAATKSWKAYYSQTILVQALEQTGTIKVISKTDGRPIRGGYVKVYAEMKEGYKNTSFWKDGYTDLVGRFAYAQVSAGAENGGGLADVKRFVVFVDGGKEGCVVKVVPVPPV</sequence>
<name>A0A9P5SQ65_9FUNG</name>
<evidence type="ECO:0000313" key="3">
    <source>
        <dbReference type="Proteomes" id="UP000696485"/>
    </source>
</evidence>